<evidence type="ECO:0000256" key="3">
    <source>
        <dbReference type="ARBA" id="ARBA00010280"/>
    </source>
</evidence>
<dbReference type="GO" id="GO:0006189">
    <property type="term" value="P:'de novo' IMP biosynthetic process"/>
    <property type="evidence" value="ECO:0007669"/>
    <property type="project" value="UniProtKB-UniRule"/>
</dbReference>
<dbReference type="EMBL" id="PDTI01000004">
    <property type="protein sequence ID" value="PIE63464.1"/>
    <property type="molecule type" value="Genomic_DNA"/>
</dbReference>
<dbReference type="Proteomes" id="UP000231203">
    <property type="component" value="Unassembled WGS sequence"/>
</dbReference>
<dbReference type="GO" id="GO:0004637">
    <property type="term" value="F:phosphoribosylamine-glycine ligase activity"/>
    <property type="evidence" value="ECO:0007669"/>
    <property type="project" value="TreeGrafter"/>
</dbReference>
<name>A0A2G6MTQ3_9BACT</name>
<dbReference type="PANTHER" id="PTHR10520">
    <property type="entry name" value="TRIFUNCTIONAL PURINE BIOSYNTHETIC PROTEIN ADENOSINE-3-RELATED"/>
    <property type="match status" value="1"/>
</dbReference>
<evidence type="ECO:0000256" key="2">
    <source>
        <dbReference type="ARBA" id="ARBA00004686"/>
    </source>
</evidence>
<dbReference type="Pfam" id="PF02769">
    <property type="entry name" value="AIRS_C"/>
    <property type="match status" value="1"/>
</dbReference>
<evidence type="ECO:0000256" key="9">
    <source>
        <dbReference type="ARBA" id="ARBA00022755"/>
    </source>
</evidence>
<comment type="subcellular location">
    <subcellularLocation>
        <location evidence="1 15">Cytoplasm</location>
    </subcellularLocation>
</comment>
<dbReference type="Pfam" id="PF00586">
    <property type="entry name" value="AIRS"/>
    <property type="match status" value="1"/>
</dbReference>
<evidence type="ECO:0000313" key="19">
    <source>
        <dbReference type="Proteomes" id="UP000231203"/>
    </source>
</evidence>
<proteinExistence type="inferred from homology"/>
<evidence type="ECO:0000256" key="13">
    <source>
        <dbReference type="ARBA" id="ARBA00033093"/>
    </source>
</evidence>
<organism evidence="18 19">
    <name type="scientific">Desulfobacter postgatei</name>
    <dbReference type="NCBI Taxonomy" id="2293"/>
    <lineage>
        <taxon>Bacteria</taxon>
        <taxon>Pseudomonadati</taxon>
        <taxon>Thermodesulfobacteriota</taxon>
        <taxon>Desulfobacteria</taxon>
        <taxon>Desulfobacterales</taxon>
        <taxon>Desulfobacteraceae</taxon>
        <taxon>Desulfobacter</taxon>
    </lineage>
</organism>
<dbReference type="AlphaFoldDB" id="A0A2G6MTQ3"/>
<dbReference type="NCBIfam" id="TIGR00878">
    <property type="entry name" value="purM"/>
    <property type="match status" value="1"/>
</dbReference>
<dbReference type="InterPro" id="IPR010918">
    <property type="entry name" value="PurM-like_C_dom"/>
</dbReference>
<protein>
    <recommendedName>
        <fullName evidence="5 15">Phosphoribosylformylglycinamidine cyclo-ligase</fullName>
        <ecNumber evidence="4 15">6.3.3.1</ecNumber>
    </recommendedName>
    <alternativeName>
        <fullName evidence="12 15">AIR synthase</fullName>
    </alternativeName>
    <alternativeName>
        <fullName evidence="13 15">AIRS</fullName>
    </alternativeName>
    <alternativeName>
        <fullName evidence="11 15">Phosphoribosyl-aminoimidazole synthetase</fullName>
    </alternativeName>
</protein>
<evidence type="ECO:0000256" key="5">
    <source>
        <dbReference type="ARBA" id="ARBA00020367"/>
    </source>
</evidence>
<dbReference type="FunFam" id="3.90.650.10:FF:000011">
    <property type="entry name" value="Phosphoribosylformylglycinamidine cyclo-ligase"/>
    <property type="match status" value="1"/>
</dbReference>
<dbReference type="GO" id="GO:0005829">
    <property type="term" value="C:cytosol"/>
    <property type="evidence" value="ECO:0007669"/>
    <property type="project" value="TreeGrafter"/>
</dbReference>
<evidence type="ECO:0000256" key="12">
    <source>
        <dbReference type="ARBA" id="ARBA00032931"/>
    </source>
</evidence>
<dbReference type="CDD" id="cd02196">
    <property type="entry name" value="PurM"/>
    <property type="match status" value="1"/>
</dbReference>
<evidence type="ECO:0000256" key="1">
    <source>
        <dbReference type="ARBA" id="ARBA00004496"/>
    </source>
</evidence>
<evidence type="ECO:0000256" key="10">
    <source>
        <dbReference type="ARBA" id="ARBA00022840"/>
    </source>
</evidence>
<dbReference type="GO" id="GO:0004641">
    <property type="term" value="F:phosphoribosylformylglycinamidine cyclo-ligase activity"/>
    <property type="evidence" value="ECO:0007669"/>
    <property type="project" value="UniProtKB-UniRule"/>
</dbReference>
<dbReference type="InterPro" id="IPR016188">
    <property type="entry name" value="PurM-like_N"/>
</dbReference>
<evidence type="ECO:0000259" key="16">
    <source>
        <dbReference type="Pfam" id="PF00586"/>
    </source>
</evidence>
<evidence type="ECO:0000259" key="17">
    <source>
        <dbReference type="Pfam" id="PF02769"/>
    </source>
</evidence>
<keyword evidence="10 15" id="KW-0067">ATP-binding</keyword>
<feature type="domain" description="PurM-like C-terminal" evidence="17">
    <location>
        <begin position="175"/>
        <end position="339"/>
    </location>
</feature>
<evidence type="ECO:0000256" key="8">
    <source>
        <dbReference type="ARBA" id="ARBA00022741"/>
    </source>
</evidence>
<evidence type="ECO:0000256" key="11">
    <source>
        <dbReference type="ARBA" id="ARBA00031908"/>
    </source>
</evidence>
<evidence type="ECO:0000256" key="7">
    <source>
        <dbReference type="ARBA" id="ARBA00022598"/>
    </source>
</evidence>
<dbReference type="InterPro" id="IPR036676">
    <property type="entry name" value="PurM-like_C_sf"/>
</dbReference>
<dbReference type="HAMAP" id="MF_00741">
    <property type="entry name" value="AIRS"/>
    <property type="match status" value="1"/>
</dbReference>
<comment type="catalytic activity">
    <reaction evidence="14 15">
        <text>2-formamido-N(1)-(5-O-phospho-beta-D-ribosyl)acetamidine + ATP = 5-amino-1-(5-phospho-beta-D-ribosyl)imidazole + ADP + phosphate + H(+)</text>
        <dbReference type="Rhea" id="RHEA:23032"/>
        <dbReference type="ChEBI" id="CHEBI:15378"/>
        <dbReference type="ChEBI" id="CHEBI:30616"/>
        <dbReference type="ChEBI" id="CHEBI:43474"/>
        <dbReference type="ChEBI" id="CHEBI:137981"/>
        <dbReference type="ChEBI" id="CHEBI:147287"/>
        <dbReference type="ChEBI" id="CHEBI:456216"/>
        <dbReference type="EC" id="6.3.3.1"/>
    </reaction>
</comment>
<keyword evidence="7 15" id="KW-0436">Ligase</keyword>
<keyword evidence="6 15" id="KW-0963">Cytoplasm</keyword>
<dbReference type="PANTHER" id="PTHR10520:SF12">
    <property type="entry name" value="TRIFUNCTIONAL PURINE BIOSYNTHETIC PROTEIN ADENOSINE-3"/>
    <property type="match status" value="1"/>
</dbReference>
<comment type="similarity">
    <text evidence="3 15">Belongs to the AIR synthase family.</text>
</comment>
<evidence type="ECO:0000256" key="6">
    <source>
        <dbReference type="ARBA" id="ARBA00022490"/>
    </source>
</evidence>
<dbReference type="Gene3D" id="3.90.650.10">
    <property type="entry name" value="PurM-like C-terminal domain"/>
    <property type="match status" value="1"/>
</dbReference>
<dbReference type="FunFam" id="3.30.1330.10:FF:000001">
    <property type="entry name" value="Phosphoribosylformylglycinamidine cyclo-ligase"/>
    <property type="match status" value="1"/>
</dbReference>
<comment type="pathway">
    <text evidence="2 15">Purine metabolism; IMP biosynthesis via de novo pathway; 5-amino-1-(5-phospho-D-ribosyl)imidazole from N(2)-formyl-N(1)-(5-phospho-D-ribosyl)glycinamide: step 2/2.</text>
</comment>
<dbReference type="EC" id="6.3.3.1" evidence="4 15"/>
<evidence type="ECO:0000256" key="14">
    <source>
        <dbReference type="ARBA" id="ARBA00049057"/>
    </source>
</evidence>
<dbReference type="GO" id="GO:0005524">
    <property type="term" value="F:ATP binding"/>
    <property type="evidence" value="ECO:0007669"/>
    <property type="project" value="UniProtKB-KW"/>
</dbReference>
<dbReference type="InterPro" id="IPR036921">
    <property type="entry name" value="PurM-like_N_sf"/>
</dbReference>
<dbReference type="Gene3D" id="3.30.1330.10">
    <property type="entry name" value="PurM-like, N-terminal domain"/>
    <property type="match status" value="1"/>
</dbReference>
<reference evidence="18 19" key="1">
    <citation type="submission" date="2017-10" db="EMBL/GenBank/DDBJ databases">
        <title>Novel microbial diversity and functional potential in the marine mammal oral microbiome.</title>
        <authorList>
            <person name="Dudek N.K."/>
            <person name="Sun C.L."/>
            <person name="Burstein D."/>
            <person name="Kantor R.S."/>
            <person name="Aliaga Goltsman D.S."/>
            <person name="Bik E.M."/>
            <person name="Thomas B.C."/>
            <person name="Banfield J.F."/>
            <person name="Relman D.A."/>
        </authorList>
    </citation>
    <scope>NUCLEOTIDE SEQUENCE [LARGE SCALE GENOMIC DNA]</scope>
    <source>
        <strain evidence="18">DOLJORAL78_47_202</strain>
    </source>
</reference>
<dbReference type="UniPathway" id="UPA00074">
    <property type="reaction ID" value="UER00129"/>
</dbReference>
<dbReference type="SUPFAM" id="SSF55326">
    <property type="entry name" value="PurM N-terminal domain-like"/>
    <property type="match status" value="1"/>
</dbReference>
<dbReference type="InterPro" id="IPR004733">
    <property type="entry name" value="PurM_cligase"/>
</dbReference>
<evidence type="ECO:0000256" key="15">
    <source>
        <dbReference type="HAMAP-Rule" id="MF_00741"/>
    </source>
</evidence>
<dbReference type="SUPFAM" id="SSF56042">
    <property type="entry name" value="PurM C-terminal domain-like"/>
    <property type="match status" value="1"/>
</dbReference>
<gene>
    <name evidence="15" type="primary">purM</name>
    <name evidence="18" type="ORF">CSA25_00195</name>
</gene>
<comment type="caution">
    <text evidence="18">The sequence shown here is derived from an EMBL/GenBank/DDBJ whole genome shotgun (WGS) entry which is preliminary data.</text>
</comment>
<sequence length="347" mass="37521">MNDSLTYADSGVDIDKATRLVDRIKNIAKSTPRSGVMGEIGGFGGLFSLNLANISNPVLVSSTDGVGTKLKIAFQMDNHDTIGIDLVAMCVNDIIVQGAKPLFFLDYFAVGKLDNSVAEQVISGIAEGCIQAGCALIGGETAEMPGMYQEGEYDLSGFSVGIVDNDKIIDGSFIRPGHKLIGIASSGLHANGFSLVRKVFFDKCGYTINTRLADLDTTLGEELLKPTIIYVSTILNLLRDLPVHGLVHVTGGGIDENITRVIPQACKAVIRKESWQIPPIFNLIQQEGNVPEHEMRRTFNNGIGMVVVVPEKSAQEVMDRLSALGKNAHLIGEIQERENSENQTRYV</sequence>
<keyword evidence="8 15" id="KW-0547">Nucleotide-binding</keyword>
<evidence type="ECO:0000256" key="4">
    <source>
        <dbReference type="ARBA" id="ARBA00013047"/>
    </source>
</evidence>
<feature type="domain" description="PurM-like N-terminal" evidence="16">
    <location>
        <begin position="58"/>
        <end position="163"/>
    </location>
</feature>
<accession>A0A2G6MTQ3</accession>
<evidence type="ECO:0000313" key="18">
    <source>
        <dbReference type="EMBL" id="PIE63464.1"/>
    </source>
</evidence>
<keyword evidence="9 15" id="KW-0658">Purine biosynthesis</keyword>
<dbReference type="GO" id="GO:0046084">
    <property type="term" value="P:adenine biosynthetic process"/>
    <property type="evidence" value="ECO:0007669"/>
    <property type="project" value="TreeGrafter"/>
</dbReference>